<sequence>MLLGLALLSSSCSSTHSCTSHLHCVNDNFLWSSEFETFEREVTYLDALAETQLGNIDFELFRNSSIRSLNAQLTYHTDQLTTGTYTFCQALSSDRKCYYDSLVICYFIEVNVQNIVLNWVELNFLYNCLVFNTVDVYDNEVNMRSVNHLVDFLFIYCEMDSFWQTVFTFLFTVDNARNFTVLTYTLCSLLTEVSTKTAVDCNLLHNKIVLL</sequence>
<name>J9H345_9ZZZZ</name>
<reference evidence="1" key="1">
    <citation type="journal article" date="2012" name="PLoS ONE">
        <title>Gene sets for utilization of primary and secondary nutrition supplies in the distal gut of endangered iberian lynx.</title>
        <authorList>
            <person name="Alcaide M."/>
            <person name="Messina E."/>
            <person name="Richter M."/>
            <person name="Bargiela R."/>
            <person name="Peplies J."/>
            <person name="Huws S.A."/>
            <person name="Newbold C.J."/>
            <person name="Golyshin P.N."/>
            <person name="Simon M.A."/>
            <person name="Lopez G."/>
            <person name="Yakimov M.M."/>
            <person name="Ferrer M."/>
        </authorList>
    </citation>
    <scope>NUCLEOTIDE SEQUENCE</scope>
</reference>
<organism evidence="1">
    <name type="scientific">gut metagenome</name>
    <dbReference type="NCBI Taxonomy" id="749906"/>
    <lineage>
        <taxon>unclassified sequences</taxon>
        <taxon>metagenomes</taxon>
        <taxon>organismal metagenomes</taxon>
    </lineage>
</organism>
<gene>
    <name evidence="1" type="ORF">EVA_01421</name>
</gene>
<proteinExistence type="predicted"/>
<dbReference type="EMBL" id="AMCI01000200">
    <property type="protein sequence ID" value="EJX10363.1"/>
    <property type="molecule type" value="Genomic_DNA"/>
</dbReference>
<evidence type="ECO:0000313" key="1">
    <source>
        <dbReference type="EMBL" id="EJX10363.1"/>
    </source>
</evidence>
<dbReference type="AlphaFoldDB" id="J9H345"/>
<protein>
    <submittedName>
        <fullName evidence="1">Secreted protein</fullName>
    </submittedName>
</protein>
<accession>J9H345</accession>
<comment type="caution">
    <text evidence="1">The sequence shown here is derived from an EMBL/GenBank/DDBJ whole genome shotgun (WGS) entry which is preliminary data.</text>
</comment>